<evidence type="ECO:0000256" key="4">
    <source>
        <dbReference type="ARBA" id="ARBA00022989"/>
    </source>
</evidence>
<name>A0ABP9EAF7_9GAMM</name>
<comment type="caution">
    <text evidence="10">The sequence shown here is derived from an EMBL/GenBank/DDBJ whole genome shotgun (WGS) entry which is preliminary data.</text>
</comment>
<feature type="transmembrane region" description="Helical" evidence="7">
    <location>
        <begin position="20"/>
        <end position="39"/>
    </location>
</feature>
<evidence type="ECO:0000256" key="3">
    <source>
        <dbReference type="ARBA" id="ARBA00022692"/>
    </source>
</evidence>
<gene>
    <name evidence="10" type="ORF">GCM10023333_00080</name>
</gene>
<keyword evidence="11" id="KW-1185">Reference proteome</keyword>
<reference evidence="11" key="1">
    <citation type="journal article" date="2019" name="Int. J. Syst. Evol. Microbiol.">
        <title>The Global Catalogue of Microorganisms (GCM) 10K type strain sequencing project: providing services to taxonomists for standard genome sequencing and annotation.</title>
        <authorList>
            <consortium name="The Broad Institute Genomics Platform"/>
            <consortium name="The Broad Institute Genome Sequencing Center for Infectious Disease"/>
            <person name="Wu L."/>
            <person name="Ma J."/>
        </authorList>
    </citation>
    <scope>NUCLEOTIDE SEQUENCE [LARGE SCALE GENOMIC DNA]</scope>
    <source>
        <strain evidence="11">JCM 18401</strain>
    </source>
</reference>
<dbReference type="Pfam" id="PF12704">
    <property type="entry name" value="MacB_PCD"/>
    <property type="match status" value="1"/>
</dbReference>
<accession>A0ABP9EAF7</accession>
<dbReference type="Pfam" id="PF02687">
    <property type="entry name" value="FtsX"/>
    <property type="match status" value="1"/>
</dbReference>
<keyword evidence="5 7" id="KW-0472">Membrane</keyword>
<dbReference type="InterPro" id="IPR025857">
    <property type="entry name" value="MacB_PCD"/>
</dbReference>
<evidence type="ECO:0000313" key="10">
    <source>
        <dbReference type="EMBL" id="GAA4871334.1"/>
    </source>
</evidence>
<keyword evidence="3 7" id="KW-0812">Transmembrane</keyword>
<evidence type="ECO:0000259" key="8">
    <source>
        <dbReference type="Pfam" id="PF02687"/>
    </source>
</evidence>
<proteinExistence type="inferred from homology"/>
<feature type="transmembrane region" description="Helical" evidence="7">
    <location>
        <begin position="369"/>
        <end position="391"/>
    </location>
</feature>
<evidence type="ECO:0000256" key="7">
    <source>
        <dbReference type="SAM" id="Phobius"/>
    </source>
</evidence>
<keyword evidence="4 7" id="KW-1133">Transmembrane helix</keyword>
<keyword evidence="2" id="KW-1003">Cell membrane</keyword>
<evidence type="ECO:0000256" key="1">
    <source>
        <dbReference type="ARBA" id="ARBA00004651"/>
    </source>
</evidence>
<dbReference type="InterPro" id="IPR003838">
    <property type="entry name" value="ABC3_permease_C"/>
</dbReference>
<evidence type="ECO:0000259" key="9">
    <source>
        <dbReference type="Pfam" id="PF12704"/>
    </source>
</evidence>
<protein>
    <submittedName>
        <fullName evidence="10">ABC transporter permease</fullName>
    </submittedName>
</protein>
<organism evidence="10 11">
    <name type="scientific">Ferrimonas pelagia</name>
    <dbReference type="NCBI Taxonomy" id="1177826"/>
    <lineage>
        <taxon>Bacteria</taxon>
        <taxon>Pseudomonadati</taxon>
        <taxon>Pseudomonadota</taxon>
        <taxon>Gammaproteobacteria</taxon>
        <taxon>Alteromonadales</taxon>
        <taxon>Ferrimonadaceae</taxon>
        <taxon>Ferrimonas</taxon>
    </lineage>
</organism>
<dbReference type="PANTHER" id="PTHR30572:SF4">
    <property type="entry name" value="ABC TRANSPORTER PERMEASE YTRF"/>
    <property type="match status" value="1"/>
</dbReference>
<comment type="similarity">
    <text evidence="6">Belongs to the ABC-4 integral membrane protein family.</text>
</comment>
<feature type="domain" description="MacB-like periplasmic core" evidence="9">
    <location>
        <begin position="18"/>
        <end position="247"/>
    </location>
</feature>
<sequence length="408" mass="43550">MKLVITALLSLRRNLMRSILTTLGIVIGISAVVIMFALGEGAQREVEQQIESLGSNLLIVRASPSRSVGAKGAAGGQDKLLLADVDALKREIPEIIAAGAANSRQTQIIVGNQNWNTSVSGINADMLTASNWELAAGRPFTESEIRSSGRVALIGQTVAEELFGSPELALGATVRVNKVPLEIVGLLKGKGQDMRGSDQDDTLLIPISTANRRVLGYNSNDVNRVSRLTLSVDDARNMDYVSQEVVALLNQRHRIGANQPSPFSVMNLSQMLETRAQANQVFNSLLAGVAGVSLLVGGIGVMNIMLVSVTERTREIGLRMAVGARPRDILLQFLIESVVLCLLGALMGLALSVATLVILQALFGWSMALSPFIMMISIGATALIGIGFGFYPAYQAANLDPIEALRYE</sequence>
<dbReference type="Proteomes" id="UP001499988">
    <property type="component" value="Unassembled WGS sequence"/>
</dbReference>
<evidence type="ECO:0000256" key="2">
    <source>
        <dbReference type="ARBA" id="ARBA00022475"/>
    </source>
</evidence>
<feature type="transmembrane region" description="Helical" evidence="7">
    <location>
        <begin position="285"/>
        <end position="309"/>
    </location>
</feature>
<evidence type="ECO:0000256" key="5">
    <source>
        <dbReference type="ARBA" id="ARBA00023136"/>
    </source>
</evidence>
<feature type="domain" description="ABC3 transporter permease C-terminal" evidence="8">
    <location>
        <begin position="289"/>
        <end position="401"/>
    </location>
</feature>
<feature type="transmembrane region" description="Helical" evidence="7">
    <location>
        <begin position="330"/>
        <end position="363"/>
    </location>
</feature>
<evidence type="ECO:0000313" key="11">
    <source>
        <dbReference type="Proteomes" id="UP001499988"/>
    </source>
</evidence>
<evidence type="ECO:0000256" key="6">
    <source>
        <dbReference type="ARBA" id="ARBA00038076"/>
    </source>
</evidence>
<comment type="subcellular location">
    <subcellularLocation>
        <location evidence="1">Cell membrane</location>
        <topology evidence="1">Multi-pass membrane protein</topology>
    </subcellularLocation>
</comment>
<dbReference type="InterPro" id="IPR050250">
    <property type="entry name" value="Macrolide_Exporter_MacB"/>
</dbReference>
<dbReference type="PANTHER" id="PTHR30572">
    <property type="entry name" value="MEMBRANE COMPONENT OF TRANSPORTER-RELATED"/>
    <property type="match status" value="1"/>
</dbReference>
<dbReference type="EMBL" id="BAABJZ010000002">
    <property type="protein sequence ID" value="GAA4871334.1"/>
    <property type="molecule type" value="Genomic_DNA"/>
</dbReference>